<comment type="caution">
    <text evidence="12">The sequence shown here is derived from an EMBL/GenBank/DDBJ whole genome shotgun (WGS) entry which is preliminary data.</text>
</comment>
<reference evidence="12" key="1">
    <citation type="journal article" date="2014" name="Int. J. Syst. Evol. Microbiol.">
        <title>Complete genome sequence of Corynebacterium casei LMG S-19264T (=DSM 44701T), isolated from a smear-ripened cheese.</title>
        <authorList>
            <consortium name="US DOE Joint Genome Institute (JGI-PGF)"/>
            <person name="Walter F."/>
            <person name="Albersmeier A."/>
            <person name="Kalinowski J."/>
            <person name="Ruckert C."/>
        </authorList>
    </citation>
    <scope>NUCLEOTIDE SEQUENCE</scope>
    <source>
        <strain evidence="12">CGMCC 4.7368</strain>
    </source>
</reference>
<dbReference type="Proteomes" id="UP000646523">
    <property type="component" value="Unassembled WGS sequence"/>
</dbReference>
<comment type="subunit">
    <text evidence="2">Interacts transiently with the RNA polymerase catalytic core formed by RpoA, RpoB, RpoC and RpoZ (2 alpha, 1 beta, 1 beta' and 1 omega subunit) to form the RNA polymerase holoenzyme that can initiate transcription.</text>
</comment>
<dbReference type="PANTHER" id="PTHR43133">
    <property type="entry name" value="RNA POLYMERASE ECF-TYPE SIGMA FACTO"/>
    <property type="match status" value="1"/>
</dbReference>
<dbReference type="RefSeq" id="WP_189126260.1">
    <property type="nucleotide sequence ID" value="NZ_BMNH01000015.1"/>
</dbReference>
<dbReference type="InterPro" id="IPR007627">
    <property type="entry name" value="RNA_pol_sigma70_r2"/>
</dbReference>
<keyword evidence="5 7" id="KW-0238">DNA-binding</keyword>
<dbReference type="NCBIfam" id="TIGR02960">
    <property type="entry name" value="SigX5"/>
    <property type="match status" value="1"/>
</dbReference>
<dbReference type="SUPFAM" id="SSF88946">
    <property type="entry name" value="Sigma2 domain of RNA polymerase sigma factors"/>
    <property type="match status" value="1"/>
</dbReference>
<evidence type="ECO:0000256" key="7">
    <source>
        <dbReference type="RuleBase" id="RU000716"/>
    </source>
</evidence>
<evidence type="ECO:0000256" key="4">
    <source>
        <dbReference type="ARBA" id="ARBA00023082"/>
    </source>
</evidence>
<evidence type="ECO:0000256" key="8">
    <source>
        <dbReference type="SAM" id="MobiDB-lite"/>
    </source>
</evidence>
<sequence>MAEAVAEESALVAAALSGDESAFTGLVERHRREVRVHCYRMLGSFEESEDLAQETFLRAWRGRQTFQGRSSFRTWLYRIATNACLDFLDRNPRRPRPSEAGQEQGPHPGSSPAEIRWLQPYPDRWLEPVAPEGAEPDAAVVGKETIELAFLAAIQHLPPRQRAVLIIRDVLGWSAKETAAQLDASVDSVKSALQRARSTLKTHLPERRLDWAPSTTPTAREHALLRRFMDAHERTDAAALAKLLSDDVRMTMPPLPYRIAGRDAVEAFAAHAFGPGSPLHRARWRSVLTRANRQPAVAGYVRLPGDSGYRAQVLNVLEITDGRIAEITVFEPHLLAAFGLPLVLPSDGDPFQRPHPSQRGTTATSAVDHAEERTR</sequence>
<evidence type="ECO:0000256" key="6">
    <source>
        <dbReference type="ARBA" id="ARBA00023163"/>
    </source>
</evidence>
<feature type="region of interest" description="Disordered" evidence="8">
    <location>
        <begin position="90"/>
        <end position="114"/>
    </location>
</feature>
<evidence type="ECO:0000313" key="13">
    <source>
        <dbReference type="Proteomes" id="UP000646523"/>
    </source>
</evidence>
<dbReference type="CDD" id="cd06171">
    <property type="entry name" value="Sigma70_r4"/>
    <property type="match status" value="1"/>
</dbReference>
<dbReference type="InterPro" id="IPR039425">
    <property type="entry name" value="RNA_pol_sigma-70-like"/>
</dbReference>
<dbReference type="SUPFAM" id="SSF54427">
    <property type="entry name" value="NTF2-like"/>
    <property type="match status" value="1"/>
</dbReference>
<dbReference type="GO" id="GO:0006352">
    <property type="term" value="P:DNA-templated transcription initiation"/>
    <property type="evidence" value="ECO:0007669"/>
    <property type="project" value="InterPro"/>
</dbReference>
<keyword evidence="6 7" id="KW-0804">Transcription</keyword>
<dbReference type="Pfam" id="PF12680">
    <property type="entry name" value="SnoaL_2"/>
    <property type="match status" value="1"/>
</dbReference>
<evidence type="ECO:0000259" key="11">
    <source>
        <dbReference type="Pfam" id="PF12680"/>
    </source>
</evidence>
<evidence type="ECO:0000259" key="10">
    <source>
        <dbReference type="Pfam" id="PF08281"/>
    </source>
</evidence>
<dbReference type="Pfam" id="PF04542">
    <property type="entry name" value="Sigma70_r2"/>
    <property type="match status" value="1"/>
</dbReference>
<dbReference type="GO" id="GO:0006950">
    <property type="term" value="P:response to stress"/>
    <property type="evidence" value="ECO:0007669"/>
    <property type="project" value="UniProtKB-ARBA"/>
</dbReference>
<evidence type="ECO:0000256" key="2">
    <source>
        <dbReference type="ARBA" id="ARBA00011344"/>
    </source>
</evidence>
<feature type="domain" description="RNA polymerase sigma factor 70 region 4 type 2" evidence="10">
    <location>
        <begin position="149"/>
        <end position="200"/>
    </location>
</feature>
<dbReference type="InterPro" id="IPR000838">
    <property type="entry name" value="RNA_pol_sigma70_ECF_CS"/>
</dbReference>
<keyword evidence="3 7" id="KW-0805">Transcription regulation</keyword>
<dbReference type="InterPro" id="IPR014284">
    <property type="entry name" value="RNA_pol_sigma-70_dom"/>
</dbReference>
<dbReference type="NCBIfam" id="TIGR02937">
    <property type="entry name" value="sigma70-ECF"/>
    <property type="match status" value="1"/>
</dbReference>
<evidence type="ECO:0000256" key="1">
    <source>
        <dbReference type="ARBA" id="ARBA00010641"/>
    </source>
</evidence>
<dbReference type="PROSITE" id="PS01063">
    <property type="entry name" value="SIGMA70_ECF"/>
    <property type="match status" value="1"/>
</dbReference>
<feature type="region of interest" description="Disordered" evidence="8">
    <location>
        <begin position="348"/>
        <end position="375"/>
    </location>
</feature>
<comment type="similarity">
    <text evidence="1 7">Belongs to the sigma-70 factor family. ECF subfamily.</text>
</comment>
<proteinExistence type="inferred from homology"/>
<dbReference type="PANTHER" id="PTHR43133:SF65">
    <property type="entry name" value="ECF RNA POLYMERASE SIGMA FACTOR SIGG"/>
    <property type="match status" value="1"/>
</dbReference>
<gene>
    <name evidence="12" type="primary">rpoE</name>
    <name evidence="12" type="ORF">GCM10012289_46310</name>
</gene>
<keyword evidence="4 7" id="KW-0731">Sigma factor</keyword>
<protein>
    <recommendedName>
        <fullName evidence="7">RNA polymerase sigma factor</fullName>
    </recommendedName>
</protein>
<dbReference type="Gene3D" id="1.10.10.10">
    <property type="entry name" value="Winged helix-like DNA-binding domain superfamily/Winged helix DNA-binding domain"/>
    <property type="match status" value="1"/>
</dbReference>
<evidence type="ECO:0000256" key="5">
    <source>
        <dbReference type="ARBA" id="ARBA00023125"/>
    </source>
</evidence>
<feature type="domain" description="RNA polymerase sigma-70 region 2" evidence="9">
    <location>
        <begin position="26"/>
        <end position="92"/>
    </location>
</feature>
<dbReference type="InterPro" id="IPR013324">
    <property type="entry name" value="RNA_pol_sigma_r3/r4-like"/>
</dbReference>
<evidence type="ECO:0000256" key="3">
    <source>
        <dbReference type="ARBA" id="ARBA00023015"/>
    </source>
</evidence>
<dbReference type="GO" id="GO:0016987">
    <property type="term" value="F:sigma factor activity"/>
    <property type="evidence" value="ECO:0007669"/>
    <property type="project" value="UniProtKB-KW"/>
</dbReference>
<dbReference type="Gene3D" id="1.10.1740.10">
    <property type="match status" value="1"/>
</dbReference>
<dbReference type="InterPro" id="IPR032710">
    <property type="entry name" value="NTF2-like_dom_sf"/>
</dbReference>
<name>A0A918DLY7_9ACTN</name>
<dbReference type="Gene3D" id="3.10.450.50">
    <property type="match status" value="1"/>
</dbReference>
<feature type="domain" description="SnoaL-like" evidence="11">
    <location>
        <begin position="225"/>
        <end position="327"/>
    </location>
</feature>
<dbReference type="Pfam" id="PF08281">
    <property type="entry name" value="Sigma70_r4_2"/>
    <property type="match status" value="1"/>
</dbReference>
<evidence type="ECO:0000259" key="9">
    <source>
        <dbReference type="Pfam" id="PF04542"/>
    </source>
</evidence>
<dbReference type="AlphaFoldDB" id="A0A918DLY7"/>
<dbReference type="InterPro" id="IPR014305">
    <property type="entry name" value="RNA_pol_sigma-G_actinobac"/>
</dbReference>
<dbReference type="InterPro" id="IPR037401">
    <property type="entry name" value="SnoaL-like"/>
</dbReference>
<dbReference type="NCBIfam" id="NF006089">
    <property type="entry name" value="PRK08241.1"/>
    <property type="match status" value="1"/>
</dbReference>
<dbReference type="SUPFAM" id="SSF88659">
    <property type="entry name" value="Sigma3 and sigma4 domains of RNA polymerase sigma factors"/>
    <property type="match status" value="1"/>
</dbReference>
<accession>A0A918DLY7</accession>
<reference evidence="12" key="2">
    <citation type="submission" date="2020-09" db="EMBL/GenBank/DDBJ databases">
        <authorList>
            <person name="Sun Q."/>
            <person name="Zhou Y."/>
        </authorList>
    </citation>
    <scope>NUCLEOTIDE SEQUENCE</scope>
    <source>
        <strain evidence="12">CGMCC 4.7368</strain>
    </source>
</reference>
<dbReference type="InterPro" id="IPR013249">
    <property type="entry name" value="RNA_pol_sigma70_r4_t2"/>
</dbReference>
<dbReference type="InterPro" id="IPR013325">
    <property type="entry name" value="RNA_pol_sigma_r2"/>
</dbReference>
<dbReference type="EMBL" id="BMNH01000015">
    <property type="protein sequence ID" value="GGO74206.1"/>
    <property type="molecule type" value="Genomic_DNA"/>
</dbReference>
<dbReference type="InterPro" id="IPR036388">
    <property type="entry name" value="WH-like_DNA-bd_sf"/>
</dbReference>
<keyword evidence="13" id="KW-1185">Reference proteome</keyword>
<evidence type="ECO:0000313" key="12">
    <source>
        <dbReference type="EMBL" id="GGO74206.1"/>
    </source>
</evidence>
<organism evidence="12 13">
    <name type="scientific">Nonomuraea cavernae</name>
    <dbReference type="NCBI Taxonomy" id="2045107"/>
    <lineage>
        <taxon>Bacteria</taxon>
        <taxon>Bacillati</taxon>
        <taxon>Actinomycetota</taxon>
        <taxon>Actinomycetes</taxon>
        <taxon>Streptosporangiales</taxon>
        <taxon>Streptosporangiaceae</taxon>
        <taxon>Nonomuraea</taxon>
    </lineage>
</organism>
<dbReference type="GO" id="GO:0003677">
    <property type="term" value="F:DNA binding"/>
    <property type="evidence" value="ECO:0007669"/>
    <property type="project" value="UniProtKB-KW"/>
</dbReference>